<gene>
    <name evidence="1" type="ORF">RXV79_26135</name>
</gene>
<sequence length="234" mass="27132">MTPRAPGSAPNVLAQWIEQRSHRWHEGRTDTLLKSNPLQRLTHAMRELLDALERSDFSRMLQPLGWWRRVTGERVLNEVRFRLADREIAHLLAAAQACADRQLDWHAQWLAMVREHQEFVQGLAERIRIEERMVRDDQPEDREARALQLQNAQLVLTSAQLTAQQFKLLQAKHDTVLARFDDIKHKLIPLWLDQLTAVIQGRALKAAHLQAAVKTYEALSTRLRTDLQQAEAQT</sequence>
<dbReference type="EMBL" id="CP136336">
    <property type="protein sequence ID" value="WOB08366.1"/>
    <property type="molecule type" value="Genomic_DNA"/>
</dbReference>
<keyword evidence="2" id="KW-1185">Reference proteome</keyword>
<evidence type="ECO:0000313" key="1">
    <source>
        <dbReference type="EMBL" id="WOB08366.1"/>
    </source>
</evidence>
<name>A0ABZ0CYU8_9BURK</name>
<evidence type="ECO:0008006" key="3">
    <source>
        <dbReference type="Google" id="ProtNLM"/>
    </source>
</evidence>
<organism evidence="1 2">
    <name type="scientific">Piscinibacter gummiphilus</name>
    <dbReference type="NCBI Taxonomy" id="946333"/>
    <lineage>
        <taxon>Bacteria</taxon>
        <taxon>Pseudomonadati</taxon>
        <taxon>Pseudomonadota</taxon>
        <taxon>Betaproteobacteria</taxon>
        <taxon>Burkholderiales</taxon>
        <taxon>Sphaerotilaceae</taxon>
        <taxon>Piscinibacter</taxon>
    </lineage>
</organism>
<dbReference type="RefSeq" id="WP_316701104.1">
    <property type="nucleotide sequence ID" value="NZ_CP136336.1"/>
</dbReference>
<dbReference type="Proteomes" id="UP001303946">
    <property type="component" value="Chromosome"/>
</dbReference>
<proteinExistence type="predicted"/>
<reference evidence="1 2" key="1">
    <citation type="submission" date="2023-10" db="EMBL/GenBank/DDBJ databases">
        <title>Bacteria for the degradation of biodegradable plastic PBAT(Polybutylene adipate terephthalate).</title>
        <authorList>
            <person name="Weon H.-Y."/>
            <person name="Yeon J."/>
        </authorList>
    </citation>
    <scope>NUCLEOTIDE SEQUENCE [LARGE SCALE GENOMIC DNA]</scope>
    <source>
        <strain evidence="1 2">SBD 7-3</strain>
    </source>
</reference>
<protein>
    <recommendedName>
        <fullName evidence="3">CHAD domain-containing protein</fullName>
    </recommendedName>
</protein>
<accession>A0ABZ0CYU8</accession>
<evidence type="ECO:0000313" key="2">
    <source>
        <dbReference type="Proteomes" id="UP001303946"/>
    </source>
</evidence>